<protein>
    <recommendedName>
        <fullName evidence="2">Chemokine interleukin-8-like domain-containing protein</fullName>
    </recommendedName>
</protein>
<dbReference type="GO" id="GO:0005615">
    <property type="term" value="C:extracellular space"/>
    <property type="evidence" value="ECO:0007669"/>
    <property type="project" value="UniProtKB-KW"/>
</dbReference>
<organism evidence="3 4">
    <name type="scientific">Paramormyrops kingsleyae</name>
    <dbReference type="NCBI Taxonomy" id="1676925"/>
    <lineage>
        <taxon>Eukaryota</taxon>
        <taxon>Metazoa</taxon>
        <taxon>Chordata</taxon>
        <taxon>Craniata</taxon>
        <taxon>Vertebrata</taxon>
        <taxon>Euteleostomi</taxon>
        <taxon>Actinopterygii</taxon>
        <taxon>Neopterygii</taxon>
        <taxon>Teleostei</taxon>
        <taxon>Osteoglossocephala</taxon>
        <taxon>Osteoglossomorpha</taxon>
        <taxon>Osteoglossiformes</taxon>
        <taxon>Mormyridae</taxon>
        <taxon>Paramormyrops</taxon>
    </lineage>
</organism>
<dbReference type="Gene3D" id="2.40.50.40">
    <property type="match status" value="1"/>
</dbReference>
<dbReference type="Proteomes" id="UP000261540">
    <property type="component" value="Unplaced"/>
</dbReference>
<evidence type="ECO:0000313" key="4">
    <source>
        <dbReference type="Proteomes" id="UP000261540"/>
    </source>
</evidence>
<dbReference type="Ensembl" id="ENSPKIT00000018449.1">
    <property type="protein sequence ID" value="ENSPKIP00000037484.1"/>
    <property type="gene ID" value="ENSPKIG00000015635.1"/>
</dbReference>
<sequence>LTTSMSLSRRLSSYLVVLSIVATIMAIRTVTSCCTTVSRRKITSPILGYRTQKWSPPCVKAVIFETEDGPVCSHWREEWVFQKVKELDVRMNSLSSLQYSNAWYVAGREIRVQYQS</sequence>
<evidence type="ECO:0000256" key="1">
    <source>
        <dbReference type="ARBA" id="ARBA00022514"/>
    </source>
</evidence>
<evidence type="ECO:0000313" key="3">
    <source>
        <dbReference type="Ensembl" id="ENSPKIP00000037484.1"/>
    </source>
</evidence>
<keyword evidence="4" id="KW-1185">Reference proteome</keyword>
<dbReference type="AlphaFoldDB" id="A0A3B3T3Q2"/>
<dbReference type="Pfam" id="PF00048">
    <property type="entry name" value="IL8"/>
    <property type="match status" value="1"/>
</dbReference>
<feature type="domain" description="Chemokine interleukin-8-like" evidence="2">
    <location>
        <begin position="32"/>
        <end position="87"/>
    </location>
</feature>
<dbReference type="STRING" id="1676925.ENSPKIP00000037484"/>
<accession>A0A3B3T3Q2</accession>
<dbReference type="GeneTree" id="ENSGT00990000205697"/>
<dbReference type="InterPro" id="IPR001811">
    <property type="entry name" value="Chemokine_IL8-like_dom"/>
</dbReference>
<dbReference type="SUPFAM" id="SSF54117">
    <property type="entry name" value="Interleukin 8-like chemokines"/>
    <property type="match status" value="1"/>
</dbReference>
<dbReference type="InterPro" id="IPR036048">
    <property type="entry name" value="Interleukin_8-like_sf"/>
</dbReference>
<evidence type="ECO:0000259" key="2">
    <source>
        <dbReference type="Pfam" id="PF00048"/>
    </source>
</evidence>
<proteinExistence type="predicted"/>
<keyword evidence="1" id="KW-0202">Cytokine</keyword>
<reference evidence="3" key="2">
    <citation type="submission" date="2025-09" db="UniProtKB">
        <authorList>
            <consortium name="Ensembl"/>
        </authorList>
    </citation>
    <scope>IDENTIFICATION</scope>
</reference>
<name>A0A3B3T3Q2_9TELE</name>
<dbReference type="GO" id="GO:0006955">
    <property type="term" value="P:immune response"/>
    <property type="evidence" value="ECO:0007669"/>
    <property type="project" value="InterPro"/>
</dbReference>
<dbReference type="GO" id="GO:0008009">
    <property type="term" value="F:chemokine activity"/>
    <property type="evidence" value="ECO:0007669"/>
    <property type="project" value="InterPro"/>
</dbReference>
<reference evidence="3" key="1">
    <citation type="submission" date="2025-08" db="UniProtKB">
        <authorList>
            <consortium name="Ensembl"/>
        </authorList>
    </citation>
    <scope>IDENTIFICATION</scope>
</reference>